<dbReference type="AlphaFoldDB" id="A0A6V7XRG4"/>
<evidence type="ECO:0000313" key="2">
    <source>
        <dbReference type="EMBL" id="CAD2201909.1"/>
    </source>
</evidence>
<dbReference type="Proteomes" id="UP000580250">
    <property type="component" value="Unassembled WGS sequence"/>
</dbReference>
<reference evidence="2 3" key="1">
    <citation type="submission" date="2020-08" db="EMBL/GenBank/DDBJ databases">
        <authorList>
            <person name="Koutsovoulos G."/>
            <person name="Danchin GJ E."/>
        </authorList>
    </citation>
    <scope>NUCLEOTIDE SEQUENCE [LARGE SCALE GENOMIC DNA]</scope>
</reference>
<organism evidence="2 3">
    <name type="scientific">Meloidogyne enterolobii</name>
    <name type="common">Root-knot nematode worm</name>
    <name type="synonym">Meloidogyne mayaguensis</name>
    <dbReference type="NCBI Taxonomy" id="390850"/>
    <lineage>
        <taxon>Eukaryota</taxon>
        <taxon>Metazoa</taxon>
        <taxon>Ecdysozoa</taxon>
        <taxon>Nematoda</taxon>
        <taxon>Chromadorea</taxon>
        <taxon>Rhabditida</taxon>
        <taxon>Tylenchina</taxon>
        <taxon>Tylenchomorpha</taxon>
        <taxon>Tylenchoidea</taxon>
        <taxon>Meloidogynidae</taxon>
        <taxon>Meloidogyninae</taxon>
        <taxon>Meloidogyne</taxon>
    </lineage>
</organism>
<proteinExistence type="predicted"/>
<comment type="caution">
    <text evidence="2">The sequence shown here is derived from an EMBL/GenBank/DDBJ whole genome shotgun (WGS) entry which is preliminary data.</text>
</comment>
<protein>
    <submittedName>
        <fullName evidence="2">Uncharacterized protein</fullName>
    </submittedName>
</protein>
<keyword evidence="1" id="KW-0175">Coiled coil</keyword>
<accession>A0A6V7XRG4</accession>
<evidence type="ECO:0000256" key="1">
    <source>
        <dbReference type="SAM" id="Coils"/>
    </source>
</evidence>
<dbReference type="EMBL" id="CAJEWN010002103">
    <property type="protein sequence ID" value="CAD2201909.1"/>
    <property type="molecule type" value="Genomic_DNA"/>
</dbReference>
<sequence length="164" mass="19834">MEKKDLSLEKSIFDLQKKIQAINFDDKKEIKQNFQKLIEENVKQLKAENDISSKQKDEKINCLEEEMNKVHNQSNDLIKLQTNFNDLQSKFIQEKEKRINLENELKKIQQINIDNENKIEQLKQYFQKLIDENIKQLKDENDVCLKKKMKKLILWKLKLKKQMI</sequence>
<gene>
    <name evidence="2" type="ORF">MENT_LOCUS55510</name>
</gene>
<evidence type="ECO:0000313" key="3">
    <source>
        <dbReference type="Proteomes" id="UP000580250"/>
    </source>
</evidence>
<name>A0A6V7XRG4_MELEN</name>
<feature type="coiled-coil region" evidence="1">
    <location>
        <begin position="53"/>
        <end position="121"/>
    </location>
</feature>